<proteinExistence type="predicted"/>
<keyword evidence="2" id="KW-1185">Reference proteome</keyword>
<evidence type="ECO:0000313" key="2">
    <source>
        <dbReference type="Proteomes" id="UP000284006"/>
    </source>
</evidence>
<accession>A0A418XFP0</accession>
<sequence length="168" mass="17988">MPTLHSFPPAWPAGRSCLVAAVRGDAPDKFRSTSRRRIGKMKELVAELSRRDMDHADVMALLDCSRTSARIYIGELLCAGVAEQPPCGRNRAAGERTFYRIAPDRAVVGAFLAAAGDSAYADNVGHAADKGGRHFHILADDVAYPLVVDDAKVLRDPLVAALFGASKA</sequence>
<dbReference type="Proteomes" id="UP000284006">
    <property type="component" value="Unassembled WGS sequence"/>
</dbReference>
<evidence type="ECO:0000313" key="1">
    <source>
        <dbReference type="EMBL" id="RJG11275.1"/>
    </source>
</evidence>
<name>A0A418XFP0_9BURK</name>
<gene>
    <name evidence="1" type="ORF">D3872_20645</name>
</gene>
<organism evidence="1 2">
    <name type="scientific">Massilia cavernae</name>
    <dbReference type="NCBI Taxonomy" id="2320864"/>
    <lineage>
        <taxon>Bacteria</taxon>
        <taxon>Pseudomonadati</taxon>
        <taxon>Pseudomonadota</taxon>
        <taxon>Betaproteobacteria</taxon>
        <taxon>Burkholderiales</taxon>
        <taxon>Oxalobacteraceae</taxon>
        <taxon>Telluria group</taxon>
        <taxon>Massilia</taxon>
    </lineage>
</organism>
<dbReference type="RefSeq" id="WP_119812580.1">
    <property type="nucleotide sequence ID" value="NZ_QYUP01000151.1"/>
</dbReference>
<dbReference type="AlphaFoldDB" id="A0A418XFP0"/>
<protein>
    <submittedName>
        <fullName evidence="1">ArsR family transcriptional regulator</fullName>
    </submittedName>
</protein>
<dbReference type="EMBL" id="QYUP01000151">
    <property type="protein sequence ID" value="RJG11275.1"/>
    <property type="molecule type" value="Genomic_DNA"/>
</dbReference>
<comment type="caution">
    <text evidence="1">The sequence shown here is derived from an EMBL/GenBank/DDBJ whole genome shotgun (WGS) entry which is preliminary data.</text>
</comment>
<dbReference type="OrthoDB" id="8762900at2"/>
<reference evidence="1 2" key="1">
    <citation type="submission" date="2018-09" db="EMBL/GenBank/DDBJ databases">
        <authorList>
            <person name="Zhu H."/>
        </authorList>
    </citation>
    <scope>NUCLEOTIDE SEQUENCE [LARGE SCALE GENOMIC DNA]</scope>
    <source>
        <strain evidence="1 2">K1S02-61</strain>
    </source>
</reference>